<proteinExistence type="predicted"/>
<feature type="domain" description="MYND-type" evidence="5">
    <location>
        <begin position="164"/>
        <end position="207"/>
    </location>
</feature>
<evidence type="ECO:0000256" key="4">
    <source>
        <dbReference type="PROSITE-ProRule" id="PRU00134"/>
    </source>
</evidence>
<dbReference type="GO" id="GO:0008270">
    <property type="term" value="F:zinc ion binding"/>
    <property type="evidence" value="ECO:0007669"/>
    <property type="project" value="UniProtKB-KW"/>
</dbReference>
<protein>
    <recommendedName>
        <fullName evidence="5">MYND-type domain-containing protein</fullName>
    </recommendedName>
</protein>
<evidence type="ECO:0000256" key="2">
    <source>
        <dbReference type="ARBA" id="ARBA00022771"/>
    </source>
</evidence>
<dbReference type="GO" id="GO:0045216">
    <property type="term" value="P:cell-cell junction organization"/>
    <property type="evidence" value="ECO:0007669"/>
    <property type="project" value="InterPro"/>
</dbReference>
<dbReference type="Pfam" id="PF26649">
    <property type="entry name" value="Ajm-1"/>
    <property type="match status" value="1"/>
</dbReference>
<dbReference type="InterPro" id="IPR038825">
    <property type="entry name" value="Apical_junction"/>
</dbReference>
<keyword evidence="2 4" id="KW-0863">Zinc-finger</keyword>
<dbReference type="PANTHER" id="PTHR21517:SF3">
    <property type="entry name" value="APICAL JUNCTION COMPONENT 1 HOMOLOG"/>
    <property type="match status" value="1"/>
</dbReference>
<dbReference type="GO" id="GO:0005886">
    <property type="term" value="C:plasma membrane"/>
    <property type="evidence" value="ECO:0007669"/>
    <property type="project" value="TreeGrafter"/>
</dbReference>
<dbReference type="PANTHER" id="PTHR21517">
    <property type="entry name" value="APICAL JUNCTION COMPONENT 1 HOMOLOG"/>
    <property type="match status" value="1"/>
</dbReference>
<dbReference type="GO" id="GO:0043296">
    <property type="term" value="C:apical junction complex"/>
    <property type="evidence" value="ECO:0007669"/>
    <property type="project" value="TreeGrafter"/>
</dbReference>
<evidence type="ECO:0000313" key="7">
    <source>
        <dbReference type="Proteomes" id="UP000053766"/>
    </source>
</evidence>
<reference evidence="6 7" key="1">
    <citation type="submission" date="2013-11" db="EMBL/GenBank/DDBJ databases">
        <title>Draft genome of the bovine lungworm Dictyocaulus viviparus.</title>
        <authorList>
            <person name="Mitreva M."/>
        </authorList>
    </citation>
    <scope>NUCLEOTIDE SEQUENCE [LARGE SCALE GENOMIC DNA]</scope>
    <source>
        <strain evidence="6 7">HannoverDv2000</strain>
    </source>
</reference>
<evidence type="ECO:0000259" key="5">
    <source>
        <dbReference type="PROSITE" id="PS50865"/>
    </source>
</evidence>
<accession>A0A0D8XPJ8</accession>
<dbReference type="OrthoDB" id="6431454at2759"/>
<sequence>MISATDINHMNQCILPGYTVSKVPAGWNLGADSGKRCVNAILLSFWKFFSTGLVIEMFFSNSRVIEVADTFLDSKHSDKGQDNVALRYDGRVTIEEVLDSIFQKTSPNTSFPLNPSLAQTDRAYQKDDTGLGIYSKNPNLMKEVIKQPNKAESLLKSEQLFVRCSYCYKTRGLARARLQYVTCKHCYTYYCSKECRLKDWPKHSGGCSFARINTLCKEVIMKVRADPLAQADMSRLARHGYTSGGRGSVNVRLPSPQMAQAYITHGWSALSMIPQHQILHYYTIATLLQEHKEPSLIALCRRYDPREKFILSVSIIADIEYCPQTPPPETAEWNTSTCQDDVCIERTQFSSVLPGFFGPLSIVPTNV</sequence>
<dbReference type="Gene3D" id="6.10.140.2220">
    <property type="match status" value="1"/>
</dbReference>
<dbReference type="EMBL" id="KN716485">
    <property type="protein sequence ID" value="KJH44291.1"/>
    <property type="molecule type" value="Genomic_DNA"/>
</dbReference>
<evidence type="ECO:0000256" key="3">
    <source>
        <dbReference type="ARBA" id="ARBA00022833"/>
    </source>
</evidence>
<dbReference type="AlphaFoldDB" id="A0A0D8XPJ8"/>
<name>A0A0D8XPJ8_DICVI</name>
<dbReference type="PROSITE" id="PS50865">
    <property type="entry name" value="ZF_MYND_2"/>
    <property type="match status" value="1"/>
</dbReference>
<gene>
    <name evidence="6" type="ORF">DICVIV_09688</name>
</gene>
<keyword evidence="1" id="KW-0479">Metal-binding</keyword>
<keyword evidence="7" id="KW-1185">Reference proteome</keyword>
<dbReference type="InterPro" id="IPR058586">
    <property type="entry name" value="Ajm-1"/>
</dbReference>
<organism evidence="6 7">
    <name type="scientific">Dictyocaulus viviparus</name>
    <name type="common">Bovine lungworm</name>
    <dbReference type="NCBI Taxonomy" id="29172"/>
    <lineage>
        <taxon>Eukaryota</taxon>
        <taxon>Metazoa</taxon>
        <taxon>Ecdysozoa</taxon>
        <taxon>Nematoda</taxon>
        <taxon>Chromadorea</taxon>
        <taxon>Rhabditida</taxon>
        <taxon>Rhabditina</taxon>
        <taxon>Rhabditomorpha</taxon>
        <taxon>Strongyloidea</taxon>
        <taxon>Metastrongylidae</taxon>
        <taxon>Dictyocaulus</taxon>
    </lineage>
</organism>
<keyword evidence="3" id="KW-0862">Zinc</keyword>
<dbReference type="InterPro" id="IPR002893">
    <property type="entry name" value="Znf_MYND"/>
</dbReference>
<evidence type="ECO:0000313" key="6">
    <source>
        <dbReference type="EMBL" id="KJH44291.1"/>
    </source>
</evidence>
<reference evidence="7" key="2">
    <citation type="journal article" date="2016" name="Sci. Rep.">
        <title>Dictyocaulus viviparus genome, variome and transcriptome elucidate lungworm biology and support future intervention.</title>
        <authorList>
            <person name="McNulty S.N."/>
            <person name="Strube C."/>
            <person name="Rosa B.A."/>
            <person name="Martin J.C."/>
            <person name="Tyagi R."/>
            <person name="Choi Y.J."/>
            <person name="Wang Q."/>
            <person name="Hallsworth Pepin K."/>
            <person name="Zhang X."/>
            <person name="Ozersky P."/>
            <person name="Wilson R.K."/>
            <person name="Sternberg P.W."/>
            <person name="Gasser R.B."/>
            <person name="Mitreva M."/>
        </authorList>
    </citation>
    <scope>NUCLEOTIDE SEQUENCE [LARGE SCALE GENOMIC DNA]</scope>
    <source>
        <strain evidence="7">HannoverDv2000</strain>
    </source>
</reference>
<dbReference type="SUPFAM" id="SSF144232">
    <property type="entry name" value="HIT/MYND zinc finger-like"/>
    <property type="match status" value="1"/>
</dbReference>
<evidence type="ECO:0000256" key="1">
    <source>
        <dbReference type="ARBA" id="ARBA00022723"/>
    </source>
</evidence>
<dbReference type="Proteomes" id="UP000053766">
    <property type="component" value="Unassembled WGS sequence"/>
</dbReference>